<dbReference type="Pfam" id="PF09923">
    <property type="entry name" value="DUF2155"/>
    <property type="match status" value="1"/>
</dbReference>
<evidence type="ECO:0000313" key="3">
    <source>
        <dbReference type="Proteomes" id="UP000634455"/>
    </source>
</evidence>
<feature type="signal peptide" evidence="1">
    <location>
        <begin position="1"/>
        <end position="19"/>
    </location>
</feature>
<keyword evidence="3" id="KW-1185">Reference proteome</keyword>
<dbReference type="Proteomes" id="UP000634455">
    <property type="component" value="Unassembled WGS sequence"/>
</dbReference>
<dbReference type="EMBL" id="BMZF01000001">
    <property type="protein sequence ID" value="GHA41199.1"/>
    <property type="molecule type" value="Genomic_DNA"/>
</dbReference>
<evidence type="ECO:0000256" key="1">
    <source>
        <dbReference type="SAM" id="SignalP"/>
    </source>
</evidence>
<sequence length="121" mass="13461">MIRIALISFAFMMALPSFAAVKTTNGSGAIIRMLDRVTGQVADFEMQSGSTIEVAKIQVTLKECRYPQRRLNTDAFAHLLILDSRMENPAFDGWMVASSPALSALEHPRYDVWVIKCLAPK</sequence>
<reference evidence="3" key="1">
    <citation type="journal article" date="2019" name="Int. J. Syst. Evol. Microbiol.">
        <title>The Global Catalogue of Microorganisms (GCM) 10K type strain sequencing project: providing services to taxonomists for standard genome sequencing and annotation.</title>
        <authorList>
            <consortium name="The Broad Institute Genomics Platform"/>
            <consortium name="The Broad Institute Genome Sequencing Center for Infectious Disease"/>
            <person name="Wu L."/>
            <person name="Ma J."/>
        </authorList>
    </citation>
    <scope>NUCLEOTIDE SEQUENCE [LARGE SCALE GENOMIC DNA]</scope>
    <source>
        <strain evidence="3">KCTC 32465</strain>
    </source>
</reference>
<proteinExistence type="predicted"/>
<feature type="chain" id="PRO_5046262357" description="DUF2155 domain-containing protein" evidence="1">
    <location>
        <begin position="20"/>
        <end position="121"/>
    </location>
</feature>
<evidence type="ECO:0000313" key="2">
    <source>
        <dbReference type="EMBL" id="GHA41199.1"/>
    </source>
</evidence>
<comment type="caution">
    <text evidence="2">The sequence shown here is derived from an EMBL/GenBank/DDBJ whole genome shotgun (WGS) entry which is preliminary data.</text>
</comment>
<dbReference type="RefSeq" id="WP_229801950.1">
    <property type="nucleotide sequence ID" value="NZ_BMZF01000001.1"/>
</dbReference>
<accession>A0ABQ3CTU2</accession>
<name>A0ABQ3CTU2_9RHOB</name>
<organism evidence="2 3">
    <name type="scientific">Paramylibacter ulvae</name>
    <dbReference type="NCBI Taxonomy" id="1651968"/>
    <lineage>
        <taxon>Bacteria</taxon>
        <taxon>Pseudomonadati</taxon>
        <taxon>Pseudomonadota</taxon>
        <taxon>Alphaproteobacteria</taxon>
        <taxon>Rhodobacterales</taxon>
        <taxon>Paracoccaceae</taxon>
        <taxon>Paramylibacter</taxon>
    </lineage>
</organism>
<gene>
    <name evidence="2" type="ORF">GCM10008927_01900</name>
</gene>
<dbReference type="InterPro" id="IPR019225">
    <property type="entry name" value="DUF2155"/>
</dbReference>
<protein>
    <recommendedName>
        <fullName evidence="4">DUF2155 domain-containing protein</fullName>
    </recommendedName>
</protein>
<evidence type="ECO:0008006" key="4">
    <source>
        <dbReference type="Google" id="ProtNLM"/>
    </source>
</evidence>
<keyword evidence="1" id="KW-0732">Signal</keyword>